<dbReference type="RefSeq" id="WP_192789498.1">
    <property type="nucleotide sequence ID" value="NZ_JADBEK010000001.1"/>
</dbReference>
<accession>A0ABR9M983</accession>
<proteinExistence type="predicted"/>
<feature type="transmembrane region" description="Helical" evidence="1">
    <location>
        <begin position="163"/>
        <end position="184"/>
    </location>
</feature>
<organism evidence="2 3">
    <name type="scientific">Nonomuraea angiospora</name>
    <dbReference type="NCBI Taxonomy" id="46172"/>
    <lineage>
        <taxon>Bacteria</taxon>
        <taxon>Bacillati</taxon>
        <taxon>Actinomycetota</taxon>
        <taxon>Actinomycetes</taxon>
        <taxon>Streptosporangiales</taxon>
        <taxon>Streptosporangiaceae</taxon>
        <taxon>Nonomuraea</taxon>
    </lineage>
</organism>
<feature type="transmembrane region" description="Helical" evidence="1">
    <location>
        <begin position="61"/>
        <end position="81"/>
    </location>
</feature>
<keyword evidence="1" id="KW-1133">Transmembrane helix</keyword>
<dbReference type="EMBL" id="JADBEK010000001">
    <property type="protein sequence ID" value="MBE1589476.1"/>
    <property type="molecule type" value="Genomic_DNA"/>
</dbReference>
<reference evidence="2 3" key="1">
    <citation type="submission" date="2020-10" db="EMBL/GenBank/DDBJ databases">
        <title>Sequencing the genomes of 1000 actinobacteria strains.</title>
        <authorList>
            <person name="Klenk H.-P."/>
        </authorList>
    </citation>
    <scope>NUCLEOTIDE SEQUENCE [LARGE SCALE GENOMIC DNA]</scope>
    <source>
        <strain evidence="2 3">DSM 43173</strain>
    </source>
</reference>
<feature type="transmembrane region" description="Helical" evidence="1">
    <location>
        <begin position="196"/>
        <end position="214"/>
    </location>
</feature>
<evidence type="ECO:0000256" key="1">
    <source>
        <dbReference type="SAM" id="Phobius"/>
    </source>
</evidence>
<feature type="transmembrane region" description="Helical" evidence="1">
    <location>
        <begin position="101"/>
        <end position="118"/>
    </location>
</feature>
<evidence type="ECO:0008006" key="4">
    <source>
        <dbReference type="Google" id="ProtNLM"/>
    </source>
</evidence>
<dbReference type="Pfam" id="PF10067">
    <property type="entry name" value="DUF2306"/>
    <property type="match status" value="1"/>
</dbReference>
<evidence type="ECO:0000313" key="3">
    <source>
        <dbReference type="Proteomes" id="UP000633509"/>
    </source>
</evidence>
<evidence type="ECO:0000313" key="2">
    <source>
        <dbReference type="EMBL" id="MBE1589476.1"/>
    </source>
</evidence>
<keyword evidence="3" id="KW-1185">Reference proteome</keyword>
<keyword evidence="1" id="KW-0472">Membrane</keyword>
<keyword evidence="1" id="KW-0812">Transmembrane</keyword>
<protein>
    <recommendedName>
        <fullName evidence="4">DUF2306 domain-containing protein</fullName>
    </recommendedName>
</protein>
<sequence>MTDESMAVRSARSPRGRVRGGWQVPAGLIALSLIPLIAGALRMTELAGGPVIMPETAALAAPLPLGLHIVSVSAYSILGAFQFVPRLRRRRNGWHRRAGRLLVGFGLLAALTGMWMALFHSHPGDGGLLLGFRLVFGGVMAVSIVLGFVAIRRRDVAGHRAWMVRGYAIGMGAGTQALTQLPWIVILGAPSGLPRALLMGAAWVINLLVAEWVIRRWRVQAVLL</sequence>
<feature type="transmembrane region" description="Helical" evidence="1">
    <location>
        <begin position="130"/>
        <end position="151"/>
    </location>
</feature>
<comment type="caution">
    <text evidence="2">The sequence shown here is derived from an EMBL/GenBank/DDBJ whole genome shotgun (WGS) entry which is preliminary data.</text>
</comment>
<name>A0ABR9M983_9ACTN</name>
<dbReference type="InterPro" id="IPR018750">
    <property type="entry name" value="DUF2306_membrane"/>
</dbReference>
<dbReference type="Proteomes" id="UP000633509">
    <property type="component" value="Unassembled WGS sequence"/>
</dbReference>
<feature type="transmembrane region" description="Helical" evidence="1">
    <location>
        <begin position="21"/>
        <end position="41"/>
    </location>
</feature>
<gene>
    <name evidence="2" type="ORF">H4W80_007734</name>
</gene>